<dbReference type="Gene3D" id="2.60.120.620">
    <property type="entry name" value="q2cbj1_9rhob like domain"/>
    <property type="match status" value="1"/>
</dbReference>
<evidence type="ECO:0000259" key="7">
    <source>
        <dbReference type="PROSITE" id="PS51471"/>
    </source>
</evidence>
<evidence type="ECO:0000256" key="1">
    <source>
        <dbReference type="ARBA" id="ARBA00001961"/>
    </source>
</evidence>
<evidence type="ECO:0000256" key="3">
    <source>
        <dbReference type="ARBA" id="ARBA00022896"/>
    </source>
</evidence>
<keyword evidence="3" id="KW-0847">Vitamin C</keyword>
<feature type="domain" description="Fe2OG dioxygenase" evidence="7">
    <location>
        <begin position="95"/>
        <end position="193"/>
    </location>
</feature>
<sequence length="196" mass="22548">MFADLAENGWARSSQVFEKSFVRSLAQECQNQHSKGHFQQASIGRGVSKSAHTEIRGDHTRWIEEDSSNSIEQDFLKALNDISQALNRHFFLGLKRYETHFALYPPGTGYDKHVDNHRGTGARKITFILYLNENWKPDHGGALSFFDPHDENQRIAQVEPRLGTLVLFRSDLFPHQVEKSFQPRMSLTGWFRNDAS</sequence>
<dbReference type="GO" id="GO:0071456">
    <property type="term" value="P:cellular response to hypoxia"/>
    <property type="evidence" value="ECO:0007669"/>
    <property type="project" value="TreeGrafter"/>
</dbReference>
<dbReference type="PROSITE" id="PS51471">
    <property type="entry name" value="FE2OG_OXY"/>
    <property type="match status" value="1"/>
</dbReference>
<evidence type="ECO:0000256" key="5">
    <source>
        <dbReference type="ARBA" id="ARBA00023002"/>
    </source>
</evidence>
<keyword evidence="4" id="KW-0223">Dioxygenase</keyword>
<gene>
    <name evidence="8" type="ORF">AZI86_18845</name>
</gene>
<comment type="cofactor">
    <cofactor evidence="1">
        <name>L-ascorbate</name>
        <dbReference type="ChEBI" id="CHEBI:38290"/>
    </cofactor>
</comment>
<name>A0A150WDM3_BDEBC</name>
<dbReference type="InterPro" id="IPR005123">
    <property type="entry name" value="Oxoglu/Fe-dep_dioxygenase_dom"/>
</dbReference>
<comment type="caution">
    <text evidence="8">The sequence shown here is derived from an EMBL/GenBank/DDBJ whole genome shotgun (WGS) entry which is preliminary data.</text>
</comment>
<dbReference type="Pfam" id="PF13640">
    <property type="entry name" value="2OG-FeII_Oxy_3"/>
    <property type="match status" value="1"/>
</dbReference>
<dbReference type="EMBL" id="LUKE01000008">
    <property type="protein sequence ID" value="KYG60972.1"/>
    <property type="molecule type" value="Genomic_DNA"/>
</dbReference>
<dbReference type="InterPro" id="IPR006620">
    <property type="entry name" value="Pro_4_hyd_alph"/>
</dbReference>
<evidence type="ECO:0000313" key="9">
    <source>
        <dbReference type="Proteomes" id="UP000075320"/>
    </source>
</evidence>
<protein>
    <recommendedName>
        <fullName evidence="7">Fe2OG dioxygenase domain-containing protein</fullName>
    </recommendedName>
</protein>
<dbReference type="PANTHER" id="PTHR12907">
    <property type="entry name" value="EGL NINE HOMOLOG-RELATED"/>
    <property type="match status" value="1"/>
</dbReference>
<evidence type="ECO:0000256" key="6">
    <source>
        <dbReference type="ARBA" id="ARBA00023004"/>
    </source>
</evidence>
<accession>A0A150WDM3</accession>
<evidence type="ECO:0000256" key="2">
    <source>
        <dbReference type="ARBA" id="ARBA00022723"/>
    </source>
</evidence>
<dbReference type="GO" id="GO:0031543">
    <property type="term" value="F:peptidyl-proline dioxygenase activity"/>
    <property type="evidence" value="ECO:0007669"/>
    <property type="project" value="TreeGrafter"/>
</dbReference>
<dbReference type="InterPro" id="IPR044862">
    <property type="entry name" value="Pro_4_hyd_alph_FE2OG_OXY"/>
</dbReference>
<evidence type="ECO:0000313" key="8">
    <source>
        <dbReference type="EMBL" id="KYG60972.1"/>
    </source>
</evidence>
<evidence type="ECO:0000256" key="4">
    <source>
        <dbReference type="ARBA" id="ARBA00022964"/>
    </source>
</evidence>
<dbReference type="AlphaFoldDB" id="A0A150WDM3"/>
<keyword evidence="5" id="KW-0560">Oxidoreductase</keyword>
<keyword evidence="2" id="KW-0479">Metal-binding</keyword>
<dbReference type="InterPro" id="IPR051559">
    <property type="entry name" value="HIF_prolyl_hydroxylases"/>
</dbReference>
<organism evidence="8 9">
    <name type="scientific">Bdellovibrio bacteriovorus</name>
    <dbReference type="NCBI Taxonomy" id="959"/>
    <lineage>
        <taxon>Bacteria</taxon>
        <taxon>Pseudomonadati</taxon>
        <taxon>Bdellovibrionota</taxon>
        <taxon>Bdellovibrionia</taxon>
        <taxon>Bdellovibrionales</taxon>
        <taxon>Pseudobdellovibrionaceae</taxon>
        <taxon>Bdellovibrio</taxon>
    </lineage>
</organism>
<proteinExistence type="predicted"/>
<reference evidence="8 9" key="1">
    <citation type="submission" date="2016-03" db="EMBL/GenBank/DDBJ databases">
        <authorList>
            <person name="Ploux O."/>
        </authorList>
    </citation>
    <scope>NUCLEOTIDE SEQUENCE [LARGE SCALE GENOMIC DNA]</scope>
    <source>
        <strain evidence="8 9">R0</strain>
    </source>
</reference>
<dbReference type="PANTHER" id="PTHR12907:SF26">
    <property type="entry name" value="HIF PROLYL HYDROXYLASE, ISOFORM C"/>
    <property type="match status" value="1"/>
</dbReference>
<dbReference type="SMART" id="SM00702">
    <property type="entry name" value="P4Hc"/>
    <property type="match status" value="1"/>
</dbReference>
<keyword evidence="6" id="KW-0408">Iron</keyword>
<dbReference type="Proteomes" id="UP000075320">
    <property type="component" value="Unassembled WGS sequence"/>
</dbReference>
<keyword evidence="9" id="KW-1185">Reference proteome</keyword>
<dbReference type="GO" id="GO:0031418">
    <property type="term" value="F:L-ascorbic acid binding"/>
    <property type="evidence" value="ECO:0007669"/>
    <property type="project" value="UniProtKB-KW"/>
</dbReference>
<dbReference type="GO" id="GO:0008198">
    <property type="term" value="F:ferrous iron binding"/>
    <property type="evidence" value="ECO:0007669"/>
    <property type="project" value="TreeGrafter"/>
</dbReference>